<dbReference type="PANTHER" id="PTHR43787">
    <property type="entry name" value="FEMO COFACTOR BIOSYNTHESIS PROTEIN NIFB-RELATED"/>
    <property type="match status" value="1"/>
</dbReference>
<dbReference type="AlphaFoldDB" id="A0A2X3ML13"/>
<accession>A0A2X3ML13</accession>
<keyword evidence="9" id="KW-1185">Reference proteome</keyword>
<dbReference type="KEGG" id="bana:BARAN1_0811"/>
<dbReference type="InterPro" id="IPR007197">
    <property type="entry name" value="rSAM"/>
</dbReference>
<dbReference type="InterPro" id="IPR006638">
    <property type="entry name" value="Elp3/MiaA/NifB-like_rSAM"/>
</dbReference>
<dbReference type="GO" id="GO:0051539">
    <property type="term" value="F:4 iron, 4 sulfur cluster binding"/>
    <property type="evidence" value="ECO:0007669"/>
    <property type="project" value="UniProtKB-KW"/>
</dbReference>
<proteinExistence type="predicted"/>
<dbReference type="EMBL" id="LS483254">
    <property type="protein sequence ID" value="SQD92835.1"/>
    <property type="molecule type" value="Genomic_DNA"/>
</dbReference>
<keyword evidence="5" id="KW-0408">Iron</keyword>
<dbReference type="PANTHER" id="PTHR43787:SF11">
    <property type="entry name" value="UPF0026 PROTEIN SLR1464"/>
    <property type="match status" value="1"/>
</dbReference>
<comment type="cofactor">
    <cofactor evidence="1">
        <name>[4Fe-4S] cluster</name>
        <dbReference type="ChEBI" id="CHEBI:49883"/>
    </cofactor>
</comment>
<dbReference type="SFLD" id="SFLDG01083">
    <property type="entry name" value="Uncharacterised_Radical_SAM_Su"/>
    <property type="match status" value="1"/>
</dbReference>
<sequence>MNTVEVAFGPVPSRRLGRSLGINNIPPKICTYSCVYCQLGRTFRMQVDRDAFYDPEEIIRAVEARLSELRRKDEPVDYLTFVPDGEPTLDLNLGQEIELLKQLSIPVAVITNSSLIFREAVREELSQADWVSLKVDAASEPVWRRINRPHKELDLAEIKQGLLEFARTFRGTLASETMLIQGLNEDTAELEKTAKLLAELEPAIAYIAIPMRPPAEAWVKPADEGAVARAYALFSERLPRVELLIGYEGNAFSTIGDAVQDLLSITAVHPMRKQAVQELLARDRAAWEVVRRLLAEGKLVELTYRGERFYLRKLSGRSAG</sequence>
<dbReference type="OrthoDB" id="9800840at2"/>
<keyword evidence="6" id="KW-0411">Iron-sulfur</keyword>
<organism evidence="8 9">
    <name type="scientific">Candidatus Bipolaricaulis anaerobius</name>
    <dbReference type="NCBI Taxonomy" id="2026885"/>
    <lineage>
        <taxon>Bacteria</taxon>
        <taxon>Candidatus Bipolaricaulota</taxon>
        <taxon>Candidatus Bipolaricaulia</taxon>
        <taxon>Candidatus Bipolaricaulales</taxon>
        <taxon>Candidatus Bipolaricaulaceae</taxon>
        <taxon>Candidatus Bipolaricaulis</taxon>
    </lineage>
</organism>
<evidence type="ECO:0000256" key="2">
    <source>
        <dbReference type="ARBA" id="ARBA00022485"/>
    </source>
</evidence>
<dbReference type="Proteomes" id="UP000249818">
    <property type="component" value="Chromosome BARAN1"/>
</dbReference>
<dbReference type="InterPro" id="IPR013785">
    <property type="entry name" value="Aldolase_TIM"/>
</dbReference>
<dbReference type="GO" id="GO:0003824">
    <property type="term" value="F:catalytic activity"/>
    <property type="evidence" value="ECO:0007669"/>
    <property type="project" value="InterPro"/>
</dbReference>
<name>A0A2X3ML13_9BACT</name>
<dbReference type="SFLD" id="SFLDS00029">
    <property type="entry name" value="Radical_SAM"/>
    <property type="match status" value="1"/>
</dbReference>
<evidence type="ECO:0000256" key="3">
    <source>
        <dbReference type="ARBA" id="ARBA00022691"/>
    </source>
</evidence>
<gene>
    <name evidence="8" type="ORF">BARAN1_0811</name>
</gene>
<reference evidence="9" key="1">
    <citation type="submission" date="2018-05" db="EMBL/GenBank/DDBJ databases">
        <authorList>
            <person name="Hao L."/>
        </authorList>
    </citation>
    <scope>NUCLEOTIDE SEQUENCE [LARGE SCALE GENOMIC DNA]</scope>
</reference>
<dbReference type="SUPFAM" id="SSF102114">
    <property type="entry name" value="Radical SAM enzymes"/>
    <property type="match status" value="1"/>
</dbReference>
<dbReference type="CDD" id="cd01335">
    <property type="entry name" value="Radical_SAM"/>
    <property type="match status" value="1"/>
</dbReference>
<evidence type="ECO:0000313" key="9">
    <source>
        <dbReference type="Proteomes" id="UP000249818"/>
    </source>
</evidence>
<dbReference type="GO" id="GO:0046872">
    <property type="term" value="F:metal ion binding"/>
    <property type="evidence" value="ECO:0007669"/>
    <property type="project" value="UniProtKB-KW"/>
</dbReference>
<evidence type="ECO:0000256" key="5">
    <source>
        <dbReference type="ARBA" id="ARBA00023004"/>
    </source>
</evidence>
<evidence type="ECO:0000313" key="8">
    <source>
        <dbReference type="EMBL" id="SQD92835.1"/>
    </source>
</evidence>
<evidence type="ECO:0000259" key="7">
    <source>
        <dbReference type="PROSITE" id="PS51918"/>
    </source>
</evidence>
<dbReference type="PROSITE" id="PS51918">
    <property type="entry name" value="RADICAL_SAM"/>
    <property type="match status" value="1"/>
</dbReference>
<evidence type="ECO:0000256" key="4">
    <source>
        <dbReference type="ARBA" id="ARBA00022723"/>
    </source>
</evidence>
<evidence type="ECO:0000256" key="1">
    <source>
        <dbReference type="ARBA" id="ARBA00001966"/>
    </source>
</evidence>
<dbReference type="SMART" id="SM00729">
    <property type="entry name" value="Elp3"/>
    <property type="match status" value="1"/>
</dbReference>
<dbReference type="InterPro" id="IPR040084">
    <property type="entry name" value="GTPase_Obg"/>
</dbReference>
<keyword evidence="2" id="KW-0004">4Fe-4S</keyword>
<dbReference type="Gene3D" id="3.20.20.70">
    <property type="entry name" value="Aldolase class I"/>
    <property type="match status" value="1"/>
</dbReference>
<dbReference type="InterPro" id="IPR058240">
    <property type="entry name" value="rSAM_sf"/>
</dbReference>
<keyword evidence="4" id="KW-0479">Metal-binding</keyword>
<evidence type="ECO:0000256" key="6">
    <source>
        <dbReference type="ARBA" id="ARBA00023014"/>
    </source>
</evidence>
<feature type="domain" description="Radical SAM core" evidence="7">
    <location>
        <begin position="12"/>
        <end position="248"/>
    </location>
</feature>
<dbReference type="Pfam" id="PF04055">
    <property type="entry name" value="Radical_SAM"/>
    <property type="match status" value="1"/>
</dbReference>
<keyword evidence="3" id="KW-0949">S-adenosyl-L-methionine</keyword>
<protein>
    <submittedName>
        <fullName evidence="8">Putative Fe-S oxidoreductase</fullName>
    </submittedName>
</protein>